<dbReference type="GO" id="GO:0046872">
    <property type="term" value="F:metal ion binding"/>
    <property type="evidence" value="ECO:0007669"/>
    <property type="project" value="UniProtKB-KW"/>
</dbReference>
<organism evidence="4 5">
    <name type="scientific">Colwellia psychrerythraea</name>
    <name type="common">Vibrio psychroerythus</name>
    <dbReference type="NCBI Taxonomy" id="28229"/>
    <lineage>
        <taxon>Bacteria</taxon>
        <taxon>Pseudomonadati</taxon>
        <taxon>Pseudomonadota</taxon>
        <taxon>Gammaproteobacteria</taxon>
        <taxon>Alteromonadales</taxon>
        <taxon>Colwelliaceae</taxon>
        <taxon>Colwellia</taxon>
    </lineage>
</organism>
<dbReference type="InterPro" id="IPR036663">
    <property type="entry name" value="Fumarylacetoacetase_C_sf"/>
</dbReference>
<dbReference type="AlphaFoldDB" id="A0A1Y5EMU1"/>
<feature type="domain" description="Fumarylacetoacetase-like C-terminal" evidence="3">
    <location>
        <begin position="72"/>
        <end position="281"/>
    </location>
</feature>
<dbReference type="EMBL" id="MAAF01000025">
    <property type="protein sequence ID" value="OUR83780.1"/>
    <property type="molecule type" value="Genomic_DNA"/>
</dbReference>
<proteinExistence type="inferred from homology"/>
<dbReference type="GO" id="GO:0016853">
    <property type="term" value="F:isomerase activity"/>
    <property type="evidence" value="ECO:0007669"/>
    <property type="project" value="UniProtKB-KW"/>
</dbReference>
<sequence length="286" mass="31626">MRFLTFNHAGKESWGVITEKGVIDLGNLIGGSLLQVLQDDKLDAMKKLASALDVDYSAEDIEFLPPISNPGKIACVGVNYANRNAEYKDGSEAPKYPSLFIRTPDSLTGHSKPLIRPPESHKLDYEGEIVIIIGKEGRRIAEEDAYEHIAGLTIMNEGTLRDWVRHAKFNVTQGKNFIHSGSIGPWMVTADEFTSEQFENMRVTTKVNGEIRQDDTTASMMFPFKYIISYFSKFFHLKPGDVIATGTPNGAGARFEPPRYLAPGDVVEINVEGVGTLVNGVKDEEV</sequence>
<dbReference type="GO" id="GO:0044281">
    <property type="term" value="P:small molecule metabolic process"/>
    <property type="evidence" value="ECO:0007669"/>
    <property type="project" value="UniProtKB-ARBA"/>
</dbReference>
<protein>
    <submittedName>
        <fullName evidence="4">2-hydroxyhepta-2,4-diene-1,7-dioate isomerase</fullName>
    </submittedName>
</protein>
<evidence type="ECO:0000313" key="4">
    <source>
        <dbReference type="EMBL" id="OUR83780.1"/>
    </source>
</evidence>
<dbReference type="InterPro" id="IPR051121">
    <property type="entry name" value="FAH"/>
</dbReference>
<dbReference type="Proteomes" id="UP000243053">
    <property type="component" value="Unassembled WGS sequence"/>
</dbReference>
<comment type="similarity">
    <text evidence="1">Belongs to the FAH family.</text>
</comment>
<reference evidence="5" key="1">
    <citation type="journal article" date="2017" name="Proc. Natl. Acad. Sci. U.S.A.">
        <title>Simulation of Deepwater Horizon oil plume reveals substrate specialization within a complex community of hydrocarbon degraders.</title>
        <authorList>
            <person name="Hu P."/>
            <person name="Dubinsky E.A."/>
            <person name="Probst A.J."/>
            <person name="Wang J."/>
            <person name="Sieber C.M.K."/>
            <person name="Tom L.M."/>
            <person name="Gardinali P."/>
            <person name="Banfield J.F."/>
            <person name="Atlas R.M."/>
            <person name="Andersen G.L."/>
        </authorList>
    </citation>
    <scope>NUCLEOTIDE SEQUENCE [LARGE SCALE GENOMIC DNA]</scope>
</reference>
<evidence type="ECO:0000313" key="5">
    <source>
        <dbReference type="Proteomes" id="UP000243053"/>
    </source>
</evidence>
<accession>A0A1Y5EMU1</accession>
<evidence type="ECO:0000256" key="2">
    <source>
        <dbReference type="ARBA" id="ARBA00022723"/>
    </source>
</evidence>
<evidence type="ECO:0000259" key="3">
    <source>
        <dbReference type="Pfam" id="PF01557"/>
    </source>
</evidence>
<dbReference type="InterPro" id="IPR011234">
    <property type="entry name" value="Fumarylacetoacetase-like_C"/>
</dbReference>
<keyword evidence="4" id="KW-0413">Isomerase</keyword>
<dbReference type="Gene3D" id="3.90.850.10">
    <property type="entry name" value="Fumarylacetoacetase-like, C-terminal domain"/>
    <property type="match status" value="1"/>
</dbReference>
<dbReference type="PANTHER" id="PTHR42796:SF4">
    <property type="entry name" value="FUMARYLACETOACETATE HYDROLASE DOMAIN-CONTAINING PROTEIN 2A"/>
    <property type="match status" value="1"/>
</dbReference>
<dbReference type="SUPFAM" id="SSF56529">
    <property type="entry name" value="FAH"/>
    <property type="match status" value="1"/>
</dbReference>
<gene>
    <name evidence="4" type="ORF">A9Q75_03930</name>
</gene>
<dbReference type="Pfam" id="PF01557">
    <property type="entry name" value="FAA_hydrolase"/>
    <property type="match status" value="1"/>
</dbReference>
<dbReference type="PANTHER" id="PTHR42796">
    <property type="entry name" value="FUMARYLACETOACETATE HYDROLASE DOMAIN-CONTAINING PROTEIN 2A-RELATED"/>
    <property type="match status" value="1"/>
</dbReference>
<dbReference type="FunFam" id="3.90.850.10:FF:000008">
    <property type="entry name" value="FAA hydrolase family protein"/>
    <property type="match status" value="1"/>
</dbReference>
<keyword evidence="2" id="KW-0479">Metal-binding</keyword>
<evidence type="ECO:0000256" key="1">
    <source>
        <dbReference type="ARBA" id="ARBA00010211"/>
    </source>
</evidence>
<comment type="caution">
    <text evidence="4">The sequence shown here is derived from an EMBL/GenBank/DDBJ whole genome shotgun (WGS) entry which is preliminary data.</text>
</comment>
<name>A0A1Y5EMU1_COLPS</name>